<sequence length="72" mass="8629">MIHNISWEQLKQFTLNFKYVDIIMFLILPMVYISKSETDEFIKFIEEKMPLLPFDREDSSLISNCVLENLIL</sequence>
<dbReference type="AlphaFoldDB" id="A0A1M6XCN8"/>
<keyword evidence="1" id="KW-1133">Transmembrane helix</keyword>
<name>A0A1M6XCN8_9FIRM</name>
<feature type="transmembrane region" description="Helical" evidence="1">
    <location>
        <begin position="16"/>
        <end position="33"/>
    </location>
</feature>
<dbReference type="STRING" id="1121322.SAMN02745136_03918"/>
<evidence type="ECO:0000313" key="2">
    <source>
        <dbReference type="EMBL" id="SHL03668.1"/>
    </source>
</evidence>
<keyword evidence="1" id="KW-0472">Membrane</keyword>
<evidence type="ECO:0000256" key="1">
    <source>
        <dbReference type="SAM" id="Phobius"/>
    </source>
</evidence>
<accession>A0A1M6XCN8</accession>
<gene>
    <name evidence="2" type="ORF">SAMN02745136_03918</name>
</gene>
<reference evidence="2 3" key="1">
    <citation type="submission" date="2016-11" db="EMBL/GenBank/DDBJ databases">
        <authorList>
            <person name="Jaros S."/>
            <person name="Januszkiewicz K."/>
            <person name="Wedrychowicz H."/>
        </authorList>
    </citation>
    <scope>NUCLEOTIDE SEQUENCE [LARGE SCALE GENOMIC DNA]</scope>
    <source>
        <strain evidence="2 3">DSM 15929</strain>
    </source>
</reference>
<dbReference type="Proteomes" id="UP000184386">
    <property type="component" value="Unassembled WGS sequence"/>
</dbReference>
<proteinExistence type="predicted"/>
<evidence type="ECO:0000313" key="3">
    <source>
        <dbReference type="Proteomes" id="UP000184386"/>
    </source>
</evidence>
<keyword evidence="1" id="KW-0812">Transmembrane</keyword>
<keyword evidence="3" id="KW-1185">Reference proteome</keyword>
<organism evidence="2 3">
    <name type="scientific">Anaerocolumna jejuensis DSM 15929</name>
    <dbReference type="NCBI Taxonomy" id="1121322"/>
    <lineage>
        <taxon>Bacteria</taxon>
        <taxon>Bacillati</taxon>
        <taxon>Bacillota</taxon>
        <taxon>Clostridia</taxon>
        <taxon>Lachnospirales</taxon>
        <taxon>Lachnospiraceae</taxon>
        <taxon>Anaerocolumna</taxon>
    </lineage>
</organism>
<protein>
    <submittedName>
        <fullName evidence="2">Uncharacterized protein</fullName>
    </submittedName>
</protein>
<dbReference type="EMBL" id="FRAC01000022">
    <property type="protein sequence ID" value="SHL03668.1"/>
    <property type="molecule type" value="Genomic_DNA"/>
</dbReference>